<protein>
    <submittedName>
        <fullName evidence="6">Uncharacterized protein</fullName>
    </submittedName>
</protein>
<comment type="caution">
    <text evidence="6">The sequence shown here is derived from an EMBL/GenBank/DDBJ whole genome shotgun (WGS) entry which is preliminary data.</text>
</comment>
<feature type="region of interest" description="Disordered" evidence="5">
    <location>
        <begin position="1"/>
        <end position="28"/>
    </location>
</feature>
<evidence type="ECO:0000256" key="1">
    <source>
        <dbReference type="ARBA" id="ARBA00022741"/>
    </source>
</evidence>
<name>A0ABD1DWU6_CULPP</name>
<keyword evidence="1" id="KW-0547">Nucleotide-binding</keyword>
<dbReference type="AlphaFoldDB" id="A0ABD1DWU6"/>
<keyword evidence="2" id="KW-0378">Hydrolase</keyword>
<evidence type="ECO:0000256" key="3">
    <source>
        <dbReference type="ARBA" id="ARBA00022806"/>
    </source>
</evidence>
<proteinExistence type="predicted"/>
<sequence length="569" mass="64352">MSSNPSPEQSLDKQPPAPQQPVPPSNIHAGFDPHSGQSWLFPVDFVTPDYLPLIVEKTLYHNSLVILPNRFEVSFVAAVVMHNVYRWYPFGKVVFICSNRKATQDQRAACDRLMKFVPSDVVDMALKPHERVRNWATKRAFFITSHTMAGEMARQEAERVGMRKIKLVVIEDPQLDVRAHSAIIQKLTEMGANFRVLCVTTTHGKTVEPAQLKQWHISNIELQWGNPQEKPDEWLMNKKEISNIVTVLGAVMDGLLAELQLLTQRYLANLHACKQIANTSLFETITADHIRQERTRYELSVLTGVVRKNHFEVMRNFHMAEKLVLAHRILARDGVVALMDYFHLQNDALGQADSELSAFLHKVRQGVYTAPHPKFTTLDNFLREFFQQRTAVVAAALRILIVVERTDAVLLVNRILKNIPESKHRCLIGKCLEEITEIINNRRMHYYENRDILPIGVDLSDSMVRGSPALIPPGFQPKGRHVLFNRQATTVLEATSSRASPSPTLLPVSPQLVVAEKRRVLEVLSDSPATYDAINGCTYYQVMQVPSQPSLVRTDKQEGEETKSLGGGQ</sequence>
<dbReference type="PANTHER" id="PTHR14025:SF20">
    <property type="entry name" value="FANCONI ANEMIA GROUP M PROTEIN"/>
    <property type="match status" value="1"/>
</dbReference>
<evidence type="ECO:0000256" key="4">
    <source>
        <dbReference type="ARBA" id="ARBA00022840"/>
    </source>
</evidence>
<dbReference type="GO" id="GO:0016787">
    <property type="term" value="F:hydrolase activity"/>
    <property type="evidence" value="ECO:0007669"/>
    <property type="project" value="UniProtKB-KW"/>
</dbReference>
<evidence type="ECO:0000256" key="5">
    <source>
        <dbReference type="SAM" id="MobiDB-lite"/>
    </source>
</evidence>
<keyword evidence="3" id="KW-0347">Helicase</keyword>
<dbReference type="Gene3D" id="3.40.50.300">
    <property type="entry name" value="P-loop containing nucleotide triphosphate hydrolases"/>
    <property type="match status" value="1"/>
</dbReference>
<feature type="compositionally biased region" description="Basic and acidic residues" evidence="5">
    <location>
        <begin position="553"/>
        <end position="563"/>
    </location>
</feature>
<evidence type="ECO:0000313" key="7">
    <source>
        <dbReference type="Proteomes" id="UP001562425"/>
    </source>
</evidence>
<feature type="region of interest" description="Disordered" evidence="5">
    <location>
        <begin position="550"/>
        <end position="569"/>
    </location>
</feature>
<dbReference type="PANTHER" id="PTHR14025">
    <property type="entry name" value="FANCONI ANEMIA GROUP M FANCM FAMILY MEMBER"/>
    <property type="match status" value="1"/>
</dbReference>
<dbReference type="Proteomes" id="UP001562425">
    <property type="component" value="Unassembled WGS sequence"/>
</dbReference>
<reference evidence="6 7" key="1">
    <citation type="submission" date="2024-05" db="EMBL/GenBank/DDBJ databases">
        <title>Culex pipiens pipiens assembly and annotation.</title>
        <authorList>
            <person name="Alout H."/>
            <person name="Durand T."/>
        </authorList>
    </citation>
    <scope>NUCLEOTIDE SEQUENCE [LARGE SCALE GENOMIC DNA]</scope>
    <source>
        <strain evidence="6">HA-2024</strain>
        <tissue evidence="6">Whole body</tissue>
    </source>
</reference>
<keyword evidence="7" id="KW-1185">Reference proteome</keyword>
<evidence type="ECO:0000256" key="2">
    <source>
        <dbReference type="ARBA" id="ARBA00022801"/>
    </source>
</evidence>
<accession>A0ABD1DWU6</accession>
<organism evidence="6 7">
    <name type="scientific">Culex pipiens pipiens</name>
    <name type="common">Northern house mosquito</name>
    <dbReference type="NCBI Taxonomy" id="38569"/>
    <lineage>
        <taxon>Eukaryota</taxon>
        <taxon>Metazoa</taxon>
        <taxon>Ecdysozoa</taxon>
        <taxon>Arthropoda</taxon>
        <taxon>Hexapoda</taxon>
        <taxon>Insecta</taxon>
        <taxon>Pterygota</taxon>
        <taxon>Neoptera</taxon>
        <taxon>Endopterygota</taxon>
        <taxon>Diptera</taxon>
        <taxon>Nematocera</taxon>
        <taxon>Culicoidea</taxon>
        <taxon>Culicidae</taxon>
        <taxon>Culicinae</taxon>
        <taxon>Culicini</taxon>
        <taxon>Culex</taxon>
        <taxon>Culex</taxon>
    </lineage>
</organism>
<dbReference type="GO" id="GO:0005524">
    <property type="term" value="F:ATP binding"/>
    <property type="evidence" value="ECO:0007669"/>
    <property type="project" value="UniProtKB-KW"/>
</dbReference>
<gene>
    <name evidence="6" type="ORF">pipiens_019649</name>
</gene>
<keyword evidence="4" id="KW-0067">ATP-binding</keyword>
<dbReference type="EMBL" id="JBEHCU010002518">
    <property type="protein sequence ID" value="KAL1402779.1"/>
    <property type="molecule type" value="Genomic_DNA"/>
</dbReference>
<evidence type="ECO:0000313" key="6">
    <source>
        <dbReference type="EMBL" id="KAL1402779.1"/>
    </source>
</evidence>
<dbReference type="GO" id="GO:0004386">
    <property type="term" value="F:helicase activity"/>
    <property type="evidence" value="ECO:0007669"/>
    <property type="project" value="UniProtKB-KW"/>
</dbReference>
<dbReference type="InterPro" id="IPR027417">
    <property type="entry name" value="P-loop_NTPase"/>
</dbReference>
<feature type="compositionally biased region" description="Pro residues" evidence="5">
    <location>
        <begin position="15"/>
        <end position="24"/>
    </location>
</feature>